<dbReference type="EMBL" id="CP144694">
    <property type="protein sequence ID" value="WVZ02530.1"/>
    <property type="molecule type" value="Genomic_DNA"/>
</dbReference>
<reference evidence="1 2" key="1">
    <citation type="journal article" date="2023" name="Life. Sci Alliance">
        <title>Evolutionary insights into 3D genome organization and epigenetic landscape of Vigna mungo.</title>
        <authorList>
            <person name="Junaid A."/>
            <person name="Singh B."/>
            <person name="Bhatia S."/>
        </authorList>
    </citation>
    <scope>NUCLEOTIDE SEQUENCE [LARGE SCALE GENOMIC DNA]</scope>
    <source>
        <strain evidence="1">Urdbean</strain>
    </source>
</reference>
<accession>A0AAQ3N511</accession>
<keyword evidence="2" id="KW-1185">Reference proteome</keyword>
<sequence length="159" mass="16173">MDKTPSGPTLSIASAIICPINSSFPAEIDATALISSPPLTGLAFFSNSSTNPCTVLSIPLLRDTGFAPEVTLRSPSLIISRARTEAVVVPSPAESLVLLATSLIRAAPAFSMASGSSIARAMVTPSLTTFGLPNSSNTTFLPLGPRVSPTASASLSMPA</sequence>
<evidence type="ECO:0000313" key="2">
    <source>
        <dbReference type="Proteomes" id="UP001374535"/>
    </source>
</evidence>
<evidence type="ECO:0000313" key="1">
    <source>
        <dbReference type="EMBL" id="WVZ02530.1"/>
    </source>
</evidence>
<dbReference type="AlphaFoldDB" id="A0AAQ3N511"/>
<organism evidence="1 2">
    <name type="scientific">Vigna mungo</name>
    <name type="common">Black gram</name>
    <name type="synonym">Phaseolus mungo</name>
    <dbReference type="NCBI Taxonomy" id="3915"/>
    <lineage>
        <taxon>Eukaryota</taxon>
        <taxon>Viridiplantae</taxon>
        <taxon>Streptophyta</taxon>
        <taxon>Embryophyta</taxon>
        <taxon>Tracheophyta</taxon>
        <taxon>Spermatophyta</taxon>
        <taxon>Magnoliopsida</taxon>
        <taxon>eudicotyledons</taxon>
        <taxon>Gunneridae</taxon>
        <taxon>Pentapetalae</taxon>
        <taxon>rosids</taxon>
        <taxon>fabids</taxon>
        <taxon>Fabales</taxon>
        <taxon>Fabaceae</taxon>
        <taxon>Papilionoideae</taxon>
        <taxon>50 kb inversion clade</taxon>
        <taxon>NPAAA clade</taxon>
        <taxon>indigoferoid/millettioid clade</taxon>
        <taxon>Phaseoleae</taxon>
        <taxon>Vigna</taxon>
    </lineage>
</organism>
<name>A0AAQ3N511_VIGMU</name>
<gene>
    <name evidence="1" type="ORF">V8G54_023336</name>
</gene>
<proteinExistence type="predicted"/>
<dbReference type="Proteomes" id="UP001374535">
    <property type="component" value="Chromosome 7"/>
</dbReference>
<protein>
    <submittedName>
        <fullName evidence="1">Uncharacterized protein</fullName>
    </submittedName>
</protein>